<dbReference type="PANTHER" id="PTHR37183">
    <property type="entry name" value="PLANT THIONIN FAMILY PROTEIN"/>
    <property type="match status" value="1"/>
</dbReference>
<protein>
    <recommendedName>
        <fullName evidence="4">Thionin-like protein</fullName>
    </recommendedName>
</protein>
<evidence type="ECO:0008006" key="4">
    <source>
        <dbReference type="Google" id="ProtNLM"/>
    </source>
</evidence>
<accession>A0ABR2ERA1</accession>
<evidence type="ECO:0000256" key="1">
    <source>
        <dbReference type="SAM" id="SignalP"/>
    </source>
</evidence>
<evidence type="ECO:0000313" key="2">
    <source>
        <dbReference type="EMBL" id="KAK8564381.1"/>
    </source>
</evidence>
<evidence type="ECO:0000313" key="3">
    <source>
        <dbReference type="Proteomes" id="UP001472677"/>
    </source>
</evidence>
<dbReference type="PANTHER" id="PTHR37183:SF1">
    <property type="entry name" value="PLANT THIONIN FAMILY PROTEIN"/>
    <property type="match status" value="1"/>
</dbReference>
<sequence>MEMEMKKMMTVAVLIFCIISSQMESVEPQVDCFDACSTACPLTNTRERQRCEGKCRIRCGPDSMAEGNLG</sequence>
<proteinExistence type="predicted"/>
<name>A0ABR2ERA1_9ROSI</name>
<gene>
    <name evidence="2" type="ORF">V6N12_036506</name>
</gene>
<keyword evidence="3" id="KW-1185">Reference proteome</keyword>
<keyword evidence="1" id="KW-0732">Signal</keyword>
<feature type="chain" id="PRO_5045201239" description="Thionin-like protein" evidence="1">
    <location>
        <begin position="26"/>
        <end position="70"/>
    </location>
</feature>
<feature type="signal peptide" evidence="1">
    <location>
        <begin position="1"/>
        <end position="25"/>
    </location>
</feature>
<comment type="caution">
    <text evidence="2">The sequence shown here is derived from an EMBL/GenBank/DDBJ whole genome shotgun (WGS) entry which is preliminary data.</text>
</comment>
<dbReference type="EMBL" id="JBBPBM010000011">
    <property type="protein sequence ID" value="KAK8564381.1"/>
    <property type="molecule type" value="Genomic_DNA"/>
</dbReference>
<reference evidence="2 3" key="1">
    <citation type="journal article" date="2024" name="G3 (Bethesda)">
        <title>Genome assembly of Hibiscus sabdariffa L. provides insights into metabolisms of medicinal natural products.</title>
        <authorList>
            <person name="Kim T."/>
        </authorList>
    </citation>
    <scope>NUCLEOTIDE SEQUENCE [LARGE SCALE GENOMIC DNA]</scope>
    <source>
        <strain evidence="2">TK-2024</strain>
        <tissue evidence="2">Old leaves</tissue>
    </source>
</reference>
<dbReference type="Proteomes" id="UP001472677">
    <property type="component" value="Unassembled WGS sequence"/>
</dbReference>
<organism evidence="2 3">
    <name type="scientific">Hibiscus sabdariffa</name>
    <name type="common">roselle</name>
    <dbReference type="NCBI Taxonomy" id="183260"/>
    <lineage>
        <taxon>Eukaryota</taxon>
        <taxon>Viridiplantae</taxon>
        <taxon>Streptophyta</taxon>
        <taxon>Embryophyta</taxon>
        <taxon>Tracheophyta</taxon>
        <taxon>Spermatophyta</taxon>
        <taxon>Magnoliopsida</taxon>
        <taxon>eudicotyledons</taxon>
        <taxon>Gunneridae</taxon>
        <taxon>Pentapetalae</taxon>
        <taxon>rosids</taxon>
        <taxon>malvids</taxon>
        <taxon>Malvales</taxon>
        <taxon>Malvaceae</taxon>
        <taxon>Malvoideae</taxon>
        <taxon>Hibiscus</taxon>
    </lineage>
</organism>